<dbReference type="Pfam" id="PF00817">
    <property type="entry name" value="IMS"/>
    <property type="match status" value="1"/>
</dbReference>
<evidence type="ECO:0000313" key="4">
    <source>
        <dbReference type="Proteomes" id="UP001165367"/>
    </source>
</evidence>
<accession>A0ABS9KKW4</accession>
<comment type="caution">
    <text evidence="3">The sequence shown here is derived from an EMBL/GenBank/DDBJ whole genome shotgun (WGS) entry which is preliminary data.</text>
</comment>
<sequence length="500" mass="57154">MNKRYISIWFRFLKTDWFAKQRNSPADSPFVLVTQDHGRKIICACNNVALQQGIDIGMVLADARAIYPSLFVEDDIPDLSSRLLNKLAEWSIRFSPCVSADLPDGLIIDASGCAHLWGTEQLYLNDIISGLNKLGYQTRAAMADTVGAAWAVTRFGTNGSVIDNGAQLSALLSLPPQALRLEKEQADLLHKLGLRRIAQFINIPRPALRRRFGKTLLQRIDQATGSEEEFIVSIIPIEAYQERLPCLEPISTATGIEIALEKLLDVLCSRLQKEQKGLREASFKGYRIDGKTVSISIGTHRASSNPKHLFKLFALNIDSIEPDLGIEVFLIEAKKIEDAPAYQEQIWTTSCGLENIQLAELIDRIAGRIGENRIYRFLPDEHYWPERSIKKALSINEKPSTQWRTDRPRPTILLSNPELIDVTAPIPDYPPMLFRYKGVLHKIKRADGPERIEQEWWLQQGQHRDYYYVEDEEGRRYWIFRLGHYDADKTYQWFIHGFFA</sequence>
<dbReference type="InterPro" id="IPR050356">
    <property type="entry name" value="SulA_CellDiv_inhibitor"/>
</dbReference>
<keyword evidence="4" id="KW-1185">Reference proteome</keyword>
<dbReference type="RefSeq" id="WP_237868198.1">
    <property type="nucleotide sequence ID" value="NZ_JAKLTR010000001.1"/>
</dbReference>
<name>A0ABS9KKW4_9BACT</name>
<evidence type="ECO:0000313" key="3">
    <source>
        <dbReference type="EMBL" id="MCG2612972.1"/>
    </source>
</evidence>
<gene>
    <name evidence="3" type="ORF">LZZ85_01730</name>
</gene>
<evidence type="ECO:0000259" key="2">
    <source>
        <dbReference type="Pfam" id="PF00817"/>
    </source>
</evidence>
<feature type="domain" description="UmuC" evidence="2">
    <location>
        <begin position="31"/>
        <end position="152"/>
    </location>
</feature>
<dbReference type="EMBL" id="JAKLTR010000001">
    <property type="protein sequence ID" value="MCG2612972.1"/>
    <property type="molecule type" value="Genomic_DNA"/>
</dbReference>
<proteinExistence type="predicted"/>
<organism evidence="3 4">
    <name type="scientific">Terrimonas ginsenosidimutans</name>
    <dbReference type="NCBI Taxonomy" id="2908004"/>
    <lineage>
        <taxon>Bacteria</taxon>
        <taxon>Pseudomonadati</taxon>
        <taxon>Bacteroidota</taxon>
        <taxon>Chitinophagia</taxon>
        <taxon>Chitinophagales</taxon>
        <taxon>Chitinophagaceae</taxon>
        <taxon>Terrimonas</taxon>
    </lineage>
</organism>
<dbReference type="SUPFAM" id="SSF56672">
    <property type="entry name" value="DNA/RNA polymerases"/>
    <property type="match status" value="1"/>
</dbReference>
<protein>
    <submittedName>
        <fullName evidence="3">DNA polymerase Y family protein</fullName>
    </submittedName>
</protein>
<reference evidence="3" key="1">
    <citation type="submission" date="2022-01" db="EMBL/GenBank/DDBJ databases">
        <authorList>
            <person name="Jo J.-H."/>
            <person name="Im W.-T."/>
        </authorList>
    </citation>
    <scope>NUCLEOTIDE SEQUENCE</scope>
    <source>
        <strain evidence="3">NA20</strain>
    </source>
</reference>
<dbReference type="InterPro" id="IPR043502">
    <property type="entry name" value="DNA/RNA_pol_sf"/>
</dbReference>
<evidence type="ECO:0000256" key="1">
    <source>
        <dbReference type="ARBA" id="ARBA00022763"/>
    </source>
</evidence>
<keyword evidence="1" id="KW-0227">DNA damage</keyword>
<dbReference type="PANTHER" id="PTHR35369">
    <property type="entry name" value="BLR3025 PROTEIN-RELATED"/>
    <property type="match status" value="1"/>
</dbReference>
<dbReference type="PANTHER" id="PTHR35369:SF2">
    <property type="entry name" value="BLR3025 PROTEIN"/>
    <property type="match status" value="1"/>
</dbReference>
<dbReference type="CDD" id="cd03468">
    <property type="entry name" value="PolY_like"/>
    <property type="match status" value="1"/>
</dbReference>
<dbReference type="Proteomes" id="UP001165367">
    <property type="component" value="Unassembled WGS sequence"/>
</dbReference>
<dbReference type="InterPro" id="IPR001126">
    <property type="entry name" value="UmuC"/>
</dbReference>